<dbReference type="GO" id="GO:0005737">
    <property type="term" value="C:cytoplasm"/>
    <property type="evidence" value="ECO:0007669"/>
    <property type="project" value="UniProtKB-SubCell"/>
</dbReference>
<comment type="function">
    <text evidence="13">Transfers and isomerizes the ribose moiety from AdoMet to the 7-aminomethyl group of 7-deazaguanine (preQ1-tRNA) to give epoxyqueuosine (oQ-tRNA).</text>
</comment>
<gene>
    <name evidence="13" type="primary">queA</name>
    <name evidence="14" type="ORF">AUJ27_01840</name>
</gene>
<evidence type="ECO:0000256" key="6">
    <source>
        <dbReference type="ARBA" id="ARBA00022691"/>
    </source>
</evidence>
<organism evidence="14 15">
    <name type="scientific">Candidatus Falkowbacteria bacterium CG1_02_37_44</name>
    <dbReference type="NCBI Taxonomy" id="1805146"/>
    <lineage>
        <taxon>Bacteria</taxon>
        <taxon>Candidatus Falkowiibacteriota</taxon>
    </lineage>
</organism>
<dbReference type="InterPro" id="IPR003699">
    <property type="entry name" value="QueA"/>
</dbReference>
<dbReference type="EC" id="2.4.99.17" evidence="10 13"/>
<evidence type="ECO:0000256" key="10">
    <source>
        <dbReference type="ARBA" id="ARBA00066503"/>
    </source>
</evidence>
<comment type="subcellular location">
    <subcellularLocation>
        <location evidence="1 13">Cytoplasm</location>
    </subcellularLocation>
</comment>
<dbReference type="Gene3D" id="2.40.10.240">
    <property type="entry name" value="QueA-like"/>
    <property type="match status" value="1"/>
</dbReference>
<dbReference type="NCBIfam" id="NF001140">
    <property type="entry name" value="PRK00147.1"/>
    <property type="match status" value="1"/>
</dbReference>
<sequence>MKLSDFDYYLPKNLIAQEPIKPRDHSRLLVLDKISGRIKHKHFFDLVDYLRAGDVLVLNNAKVFPARLIGKKEGTGGKMEILLLRKIIPPSPRLALAPAKRAFVKGAKEEVWQCLIGGRGAKEKLEIKFFRGLKCKITKNNHNGTWQINFNRKGKKLLELINKIGQTPLPPYIKRNKLLRRDSSSRVPRIQNDVMDYQTIYADDKKIGSAAAPTAGFHFTCELLERIKNKGARIEFITLFVGLGTFAPVKIEDIAKHKMHAELVEIKKEAARRIIKAKKEKRRIIAVGTTSARALESVLGSKASQSETLLPRMKNYKKWTNIFIYPPYKFKVVDAMITNFHLPQSTLLMLVGAFAGKKNIDKAYQQAIKKKYRFYSYGDAMFVY</sequence>
<dbReference type="PANTHER" id="PTHR30307">
    <property type="entry name" value="S-ADENOSYLMETHIONINE:TRNA RIBOSYLTRANSFERASE-ISOMERASE"/>
    <property type="match status" value="1"/>
</dbReference>
<comment type="caution">
    <text evidence="14">The sequence shown here is derived from an EMBL/GenBank/DDBJ whole genome shotgun (WGS) entry which is preliminary data.</text>
</comment>
<comment type="similarity">
    <text evidence="9 13">Belongs to the QueA family.</text>
</comment>
<keyword evidence="7 13" id="KW-0671">Queuosine biosynthesis</keyword>
<evidence type="ECO:0000256" key="2">
    <source>
        <dbReference type="ARBA" id="ARBA00004691"/>
    </source>
</evidence>
<protein>
    <recommendedName>
        <fullName evidence="11 13">S-adenosylmethionine:tRNA ribosyltransferase-isomerase</fullName>
        <ecNumber evidence="10 13">2.4.99.17</ecNumber>
    </recommendedName>
    <alternativeName>
        <fullName evidence="12 13">Queuosine biosynthesis protein QueA</fullName>
    </alternativeName>
</protein>
<dbReference type="Pfam" id="PF02547">
    <property type="entry name" value="Queuosine_synth"/>
    <property type="match status" value="1"/>
</dbReference>
<dbReference type="InterPro" id="IPR036100">
    <property type="entry name" value="QueA_sf"/>
</dbReference>
<evidence type="ECO:0000256" key="1">
    <source>
        <dbReference type="ARBA" id="ARBA00004496"/>
    </source>
</evidence>
<proteinExistence type="inferred from homology"/>
<name>A0A1J4TAG7_9BACT</name>
<dbReference type="NCBIfam" id="TIGR00113">
    <property type="entry name" value="queA"/>
    <property type="match status" value="1"/>
</dbReference>
<dbReference type="AlphaFoldDB" id="A0A1J4TAG7"/>
<reference evidence="14 15" key="1">
    <citation type="journal article" date="2016" name="Environ. Microbiol.">
        <title>Genomic resolution of a cold subsurface aquifer community provides metabolic insights for novel microbes adapted to high CO concentrations.</title>
        <authorList>
            <person name="Probst A.J."/>
            <person name="Castelle C.J."/>
            <person name="Singh A."/>
            <person name="Brown C.T."/>
            <person name="Anantharaman K."/>
            <person name="Sharon I."/>
            <person name="Hug L.A."/>
            <person name="Burstein D."/>
            <person name="Emerson J.B."/>
            <person name="Thomas B.C."/>
            <person name="Banfield J.F."/>
        </authorList>
    </citation>
    <scope>NUCLEOTIDE SEQUENCE [LARGE SCALE GENOMIC DNA]</scope>
    <source>
        <strain evidence="14">CG1_02_37_44</strain>
    </source>
</reference>
<dbReference type="InterPro" id="IPR042118">
    <property type="entry name" value="QueA_dom1"/>
</dbReference>
<evidence type="ECO:0000256" key="8">
    <source>
        <dbReference type="ARBA" id="ARBA00052751"/>
    </source>
</evidence>
<keyword evidence="5 13" id="KW-0808">Transferase</keyword>
<comment type="subunit">
    <text evidence="3 13">Monomer.</text>
</comment>
<comment type="catalytic activity">
    <reaction evidence="8 13">
        <text>7-aminomethyl-7-carbaguanosine(34) in tRNA + S-adenosyl-L-methionine = epoxyqueuosine(34) in tRNA + adenine + L-methionine + 2 H(+)</text>
        <dbReference type="Rhea" id="RHEA:32155"/>
        <dbReference type="Rhea" id="RHEA-COMP:10342"/>
        <dbReference type="Rhea" id="RHEA-COMP:18582"/>
        <dbReference type="ChEBI" id="CHEBI:15378"/>
        <dbReference type="ChEBI" id="CHEBI:16708"/>
        <dbReference type="ChEBI" id="CHEBI:57844"/>
        <dbReference type="ChEBI" id="CHEBI:59789"/>
        <dbReference type="ChEBI" id="CHEBI:82833"/>
        <dbReference type="ChEBI" id="CHEBI:194443"/>
        <dbReference type="EC" id="2.4.99.17"/>
    </reaction>
</comment>
<evidence type="ECO:0000313" key="15">
    <source>
        <dbReference type="Proteomes" id="UP000183192"/>
    </source>
</evidence>
<keyword evidence="4 13" id="KW-0963">Cytoplasm</keyword>
<dbReference type="GO" id="GO:0051075">
    <property type="term" value="F:S-adenosylmethionine:tRNA ribosyltransferase-isomerase activity"/>
    <property type="evidence" value="ECO:0007669"/>
    <property type="project" value="UniProtKB-EC"/>
</dbReference>
<dbReference type="GO" id="GO:0008616">
    <property type="term" value="P:tRNA queuosine(34) biosynthetic process"/>
    <property type="evidence" value="ECO:0007669"/>
    <property type="project" value="UniProtKB-UniRule"/>
</dbReference>
<dbReference type="UniPathway" id="UPA00392"/>
<evidence type="ECO:0000313" key="14">
    <source>
        <dbReference type="EMBL" id="OIO07805.1"/>
    </source>
</evidence>
<dbReference type="Gene3D" id="3.40.1780.10">
    <property type="entry name" value="QueA-like"/>
    <property type="match status" value="1"/>
</dbReference>
<evidence type="ECO:0000256" key="4">
    <source>
        <dbReference type="ARBA" id="ARBA00022490"/>
    </source>
</evidence>
<evidence type="ECO:0000256" key="11">
    <source>
        <dbReference type="ARBA" id="ARBA00069325"/>
    </source>
</evidence>
<keyword evidence="6 13" id="KW-0949">S-adenosyl-L-methionine</keyword>
<keyword evidence="14" id="KW-0413">Isomerase</keyword>
<evidence type="ECO:0000256" key="9">
    <source>
        <dbReference type="ARBA" id="ARBA00061210"/>
    </source>
</evidence>
<dbReference type="InterPro" id="IPR042119">
    <property type="entry name" value="QueA_dom2"/>
</dbReference>
<evidence type="ECO:0000256" key="13">
    <source>
        <dbReference type="HAMAP-Rule" id="MF_00113"/>
    </source>
</evidence>
<evidence type="ECO:0000256" key="7">
    <source>
        <dbReference type="ARBA" id="ARBA00022785"/>
    </source>
</evidence>
<dbReference type="PANTHER" id="PTHR30307:SF0">
    <property type="entry name" value="S-ADENOSYLMETHIONINE:TRNA RIBOSYLTRANSFERASE-ISOMERASE"/>
    <property type="match status" value="1"/>
</dbReference>
<dbReference type="SUPFAM" id="SSF111337">
    <property type="entry name" value="QueA-like"/>
    <property type="match status" value="1"/>
</dbReference>
<dbReference type="EMBL" id="MNUU01000033">
    <property type="protein sequence ID" value="OIO07805.1"/>
    <property type="molecule type" value="Genomic_DNA"/>
</dbReference>
<dbReference type="Proteomes" id="UP000183192">
    <property type="component" value="Unassembled WGS sequence"/>
</dbReference>
<dbReference type="FunFam" id="3.40.1780.10:FF:000001">
    <property type="entry name" value="S-adenosylmethionine:tRNA ribosyltransferase-isomerase"/>
    <property type="match status" value="1"/>
</dbReference>
<evidence type="ECO:0000256" key="12">
    <source>
        <dbReference type="ARBA" id="ARBA00076160"/>
    </source>
</evidence>
<dbReference type="HAMAP" id="MF_00113">
    <property type="entry name" value="QueA"/>
    <property type="match status" value="1"/>
</dbReference>
<evidence type="ECO:0000256" key="3">
    <source>
        <dbReference type="ARBA" id="ARBA00011245"/>
    </source>
</evidence>
<accession>A0A1J4TAG7</accession>
<evidence type="ECO:0000256" key="5">
    <source>
        <dbReference type="ARBA" id="ARBA00022679"/>
    </source>
</evidence>
<dbReference type="STRING" id="1805146.AUJ27_01840"/>
<comment type="pathway">
    <text evidence="2 13">tRNA modification; tRNA-queuosine biosynthesis.</text>
</comment>